<evidence type="ECO:0000256" key="7">
    <source>
        <dbReference type="RuleBase" id="RU363032"/>
    </source>
</evidence>
<feature type="transmembrane region" description="Helical" evidence="7">
    <location>
        <begin position="273"/>
        <end position="298"/>
    </location>
</feature>
<keyword evidence="3" id="KW-1003">Cell membrane</keyword>
<gene>
    <name evidence="9" type="ORF">LUCI_0447</name>
</gene>
<evidence type="ECO:0000256" key="1">
    <source>
        <dbReference type="ARBA" id="ARBA00004651"/>
    </source>
</evidence>
<evidence type="ECO:0000256" key="5">
    <source>
        <dbReference type="ARBA" id="ARBA00022989"/>
    </source>
</evidence>
<feature type="transmembrane region" description="Helical" evidence="7">
    <location>
        <begin position="226"/>
        <end position="253"/>
    </location>
</feature>
<evidence type="ECO:0000259" key="8">
    <source>
        <dbReference type="PROSITE" id="PS50928"/>
    </source>
</evidence>
<evidence type="ECO:0000313" key="10">
    <source>
        <dbReference type="Proteomes" id="UP000277811"/>
    </source>
</evidence>
<dbReference type="RefSeq" id="WP_122626241.1">
    <property type="nucleotide sequence ID" value="NZ_UPPP01000054.1"/>
</dbReference>
<evidence type="ECO:0000256" key="3">
    <source>
        <dbReference type="ARBA" id="ARBA00022475"/>
    </source>
</evidence>
<feature type="transmembrane region" description="Helical" evidence="7">
    <location>
        <begin position="133"/>
        <end position="156"/>
    </location>
</feature>
<organism evidence="9 10">
    <name type="scientific">Lucifera butyrica</name>
    <dbReference type="NCBI Taxonomy" id="1351585"/>
    <lineage>
        <taxon>Bacteria</taxon>
        <taxon>Bacillati</taxon>
        <taxon>Bacillota</taxon>
        <taxon>Negativicutes</taxon>
        <taxon>Veillonellales</taxon>
        <taxon>Veillonellaceae</taxon>
        <taxon>Lucifera</taxon>
    </lineage>
</organism>
<keyword evidence="2 7" id="KW-0813">Transport</keyword>
<dbReference type="Proteomes" id="UP000277811">
    <property type="component" value="Unassembled WGS sequence"/>
</dbReference>
<dbReference type="Pfam" id="PF00528">
    <property type="entry name" value="BPD_transp_1"/>
    <property type="match status" value="1"/>
</dbReference>
<dbReference type="CDD" id="cd06261">
    <property type="entry name" value="TM_PBP2"/>
    <property type="match status" value="1"/>
</dbReference>
<dbReference type="InterPro" id="IPR035906">
    <property type="entry name" value="MetI-like_sf"/>
</dbReference>
<dbReference type="GO" id="GO:0055085">
    <property type="term" value="P:transmembrane transport"/>
    <property type="evidence" value="ECO:0007669"/>
    <property type="project" value="InterPro"/>
</dbReference>
<feature type="transmembrane region" description="Helical" evidence="7">
    <location>
        <begin position="100"/>
        <end position="121"/>
    </location>
</feature>
<keyword evidence="6 7" id="KW-0472">Membrane</keyword>
<feature type="domain" description="ABC transmembrane type-1" evidence="8">
    <location>
        <begin position="94"/>
        <end position="295"/>
    </location>
</feature>
<evidence type="ECO:0000313" key="9">
    <source>
        <dbReference type="EMBL" id="VBB05240.1"/>
    </source>
</evidence>
<dbReference type="SUPFAM" id="SSF161098">
    <property type="entry name" value="MetI-like"/>
    <property type="match status" value="1"/>
</dbReference>
<dbReference type="InterPro" id="IPR000515">
    <property type="entry name" value="MetI-like"/>
</dbReference>
<dbReference type="PANTHER" id="PTHR43163">
    <property type="entry name" value="DIPEPTIDE TRANSPORT SYSTEM PERMEASE PROTEIN DPPB-RELATED"/>
    <property type="match status" value="1"/>
</dbReference>
<feature type="transmembrane region" description="Helical" evidence="7">
    <location>
        <begin position="171"/>
        <end position="190"/>
    </location>
</feature>
<dbReference type="Gene3D" id="1.10.3720.10">
    <property type="entry name" value="MetI-like"/>
    <property type="match status" value="1"/>
</dbReference>
<keyword evidence="10" id="KW-1185">Reference proteome</keyword>
<evidence type="ECO:0000256" key="4">
    <source>
        <dbReference type="ARBA" id="ARBA00022692"/>
    </source>
</evidence>
<dbReference type="EMBL" id="UPPP01000054">
    <property type="protein sequence ID" value="VBB05240.1"/>
    <property type="molecule type" value="Genomic_DNA"/>
</dbReference>
<feature type="transmembrane region" description="Helical" evidence="7">
    <location>
        <begin position="12"/>
        <end position="30"/>
    </location>
</feature>
<dbReference type="PROSITE" id="PS50928">
    <property type="entry name" value="ABC_TM1"/>
    <property type="match status" value="1"/>
</dbReference>
<dbReference type="OrthoDB" id="9773221at2"/>
<keyword evidence="5 7" id="KW-1133">Transmembrane helix</keyword>
<dbReference type="GO" id="GO:0005886">
    <property type="term" value="C:plasma membrane"/>
    <property type="evidence" value="ECO:0007669"/>
    <property type="project" value="UniProtKB-SubCell"/>
</dbReference>
<name>A0A498R378_9FIRM</name>
<sequence>MLKYTLKHLVSAFLVLLVIITITFILMHAIPGGPFTGEKDLPPAILKNIQDRYRLNDPLWKQYTDYLTHLAHWDFGPSFKYQGRTVNDIIGESFPVSFELGMISIAISVIIGIPAGVVAALRQNKWQDYATMFFATIGVAVPNFVIAAVLIYFFAIKLELFPAAMWGGPEYMVLPSLALAGMPTAFIARLTRSSMLEILGQDYIKTARSKGLPEYLVMYRHAVKNALIPVVTYIGPMAAAILTGSFVVETMFAIPGLGRYYVTSIYNRDYTTILGVTIFYSILVVGLNLAVDLIYPLLDPRIKLDGKKEG</sequence>
<accession>A0A498R378</accession>
<reference evidence="9 10" key="1">
    <citation type="submission" date="2018-06" db="EMBL/GenBank/DDBJ databases">
        <authorList>
            <person name="Strepis N."/>
        </authorList>
    </citation>
    <scope>NUCLEOTIDE SEQUENCE [LARGE SCALE GENOMIC DNA]</scope>
    <source>
        <strain evidence="9">LUCI</strain>
    </source>
</reference>
<dbReference type="AlphaFoldDB" id="A0A498R378"/>
<evidence type="ECO:0000256" key="6">
    <source>
        <dbReference type="ARBA" id="ARBA00023136"/>
    </source>
</evidence>
<evidence type="ECO:0000256" key="2">
    <source>
        <dbReference type="ARBA" id="ARBA00022448"/>
    </source>
</evidence>
<comment type="subcellular location">
    <subcellularLocation>
        <location evidence="1 7">Cell membrane</location>
        <topology evidence="1 7">Multi-pass membrane protein</topology>
    </subcellularLocation>
</comment>
<keyword evidence="4 7" id="KW-0812">Transmembrane</keyword>
<protein>
    <recommendedName>
        <fullName evidence="8">ABC transmembrane type-1 domain-containing protein</fullName>
    </recommendedName>
</protein>
<comment type="similarity">
    <text evidence="7">Belongs to the binding-protein-dependent transport system permease family.</text>
</comment>
<dbReference type="InterPro" id="IPR045621">
    <property type="entry name" value="BPD_transp_1_N"/>
</dbReference>
<proteinExistence type="inferred from homology"/>
<dbReference type="Pfam" id="PF19300">
    <property type="entry name" value="BPD_transp_1_N"/>
    <property type="match status" value="1"/>
</dbReference>
<dbReference type="PANTHER" id="PTHR43163:SF6">
    <property type="entry name" value="DIPEPTIDE TRANSPORT SYSTEM PERMEASE PROTEIN DPPB-RELATED"/>
    <property type="match status" value="1"/>
</dbReference>